<organism evidence="1 2">
    <name type="scientific">Lipingzhangella halophila</name>
    <dbReference type="NCBI Taxonomy" id="1783352"/>
    <lineage>
        <taxon>Bacteria</taxon>
        <taxon>Bacillati</taxon>
        <taxon>Actinomycetota</taxon>
        <taxon>Actinomycetes</taxon>
        <taxon>Streptosporangiales</taxon>
        <taxon>Nocardiopsidaceae</taxon>
        <taxon>Lipingzhangella</taxon>
    </lineage>
</organism>
<name>A0A7W7RP75_9ACTN</name>
<keyword evidence="2" id="KW-1185">Reference proteome</keyword>
<dbReference type="RefSeq" id="WP_184585429.1">
    <property type="nucleotide sequence ID" value="NZ_JACHJT010000003.1"/>
</dbReference>
<dbReference type="Pfam" id="PF25310">
    <property type="entry name" value="VG15"/>
    <property type="match status" value="1"/>
</dbReference>
<dbReference type="InterPro" id="IPR057369">
    <property type="entry name" value="VG15"/>
</dbReference>
<reference evidence="1 2" key="1">
    <citation type="submission" date="2020-08" db="EMBL/GenBank/DDBJ databases">
        <title>Sequencing the genomes of 1000 actinobacteria strains.</title>
        <authorList>
            <person name="Klenk H.-P."/>
        </authorList>
    </citation>
    <scope>NUCLEOTIDE SEQUENCE [LARGE SCALE GENOMIC DNA]</scope>
    <source>
        <strain evidence="1 2">DSM 102030</strain>
    </source>
</reference>
<protein>
    <recommendedName>
        <fullName evidence="3">Capsid maturation protease</fullName>
    </recommendedName>
</protein>
<gene>
    <name evidence="1" type="ORF">F4561_006567</name>
</gene>
<sequence length="253" mass="28062">MPSAQARALTTQHRRELERTRRLVRRRMRRLAGGADGADIDAWWSSVEDQAVRLVARGADASANLGVRYLRRHARIEGVDLEPVRTVPERQVIADSLRVTGPVAFKTHMRDSGSEAASLRAMSERISGAAVRQAMAGDRATTMQTFYGREEVAGYRRVTGSNPCAFCSMLASRGAVYSKASATTVVGRGRGAPRGDRQIGESYHDNCDCTPELVYRREPEPAEVERLREQWDQVAGGKSGPEALRAWRAYWES</sequence>
<accession>A0A7W7RP75</accession>
<dbReference type="AlphaFoldDB" id="A0A7W7RP75"/>
<evidence type="ECO:0000313" key="1">
    <source>
        <dbReference type="EMBL" id="MBB4935658.1"/>
    </source>
</evidence>
<dbReference type="Proteomes" id="UP000523007">
    <property type="component" value="Unassembled WGS sequence"/>
</dbReference>
<dbReference type="EMBL" id="JACHJT010000003">
    <property type="protein sequence ID" value="MBB4935658.1"/>
    <property type="molecule type" value="Genomic_DNA"/>
</dbReference>
<evidence type="ECO:0000313" key="2">
    <source>
        <dbReference type="Proteomes" id="UP000523007"/>
    </source>
</evidence>
<comment type="caution">
    <text evidence="1">The sequence shown here is derived from an EMBL/GenBank/DDBJ whole genome shotgun (WGS) entry which is preliminary data.</text>
</comment>
<evidence type="ECO:0008006" key="3">
    <source>
        <dbReference type="Google" id="ProtNLM"/>
    </source>
</evidence>
<proteinExistence type="predicted"/>